<protein>
    <submittedName>
        <fullName evidence="2">Ribosomal-protein-L7/L12-serine acetyltransferase</fullName>
    </submittedName>
</protein>
<proteinExistence type="predicted"/>
<dbReference type="InterPro" id="IPR016181">
    <property type="entry name" value="Acyl_CoA_acyltransferase"/>
</dbReference>
<name>A0A011MS13_9PROT</name>
<organism evidence="2 3">
    <name type="scientific">Candidatus Accumulibacter adjunctus</name>
    <dbReference type="NCBI Taxonomy" id="1454001"/>
    <lineage>
        <taxon>Bacteria</taxon>
        <taxon>Pseudomonadati</taxon>
        <taxon>Pseudomonadota</taxon>
        <taxon>Betaproteobacteria</taxon>
        <taxon>Candidatus Accumulibacter</taxon>
    </lineage>
</organism>
<dbReference type="InterPro" id="IPR051908">
    <property type="entry name" value="Ribosomal_N-acetyltransferase"/>
</dbReference>
<dbReference type="PROSITE" id="PS51186">
    <property type="entry name" value="GNAT"/>
    <property type="match status" value="1"/>
</dbReference>
<dbReference type="GO" id="GO:0008999">
    <property type="term" value="F:protein-N-terminal-alanine acetyltransferase activity"/>
    <property type="evidence" value="ECO:0007669"/>
    <property type="project" value="TreeGrafter"/>
</dbReference>
<dbReference type="STRING" id="1454001.AW08_03301"/>
<dbReference type="PANTHER" id="PTHR43441:SF2">
    <property type="entry name" value="FAMILY ACETYLTRANSFERASE, PUTATIVE (AFU_ORTHOLOGUE AFUA_7G00850)-RELATED"/>
    <property type="match status" value="1"/>
</dbReference>
<gene>
    <name evidence="2" type="ORF">AW08_03301</name>
</gene>
<dbReference type="AlphaFoldDB" id="A0A011MS13"/>
<dbReference type="PANTHER" id="PTHR43441">
    <property type="entry name" value="RIBOSOMAL-PROTEIN-SERINE ACETYLTRANSFERASE"/>
    <property type="match status" value="1"/>
</dbReference>
<evidence type="ECO:0000313" key="2">
    <source>
        <dbReference type="EMBL" id="EXI65381.1"/>
    </source>
</evidence>
<dbReference type="Proteomes" id="UP000020218">
    <property type="component" value="Unassembled WGS sequence"/>
</dbReference>
<comment type="caution">
    <text evidence="2">The sequence shown here is derived from an EMBL/GenBank/DDBJ whole genome shotgun (WGS) entry which is preliminary data.</text>
</comment>
<evidence type="ECO:0000259" key="1">
    <source>
        <dbReference type="PROSITE" id="PS51186"/>
    </source>
</evidence>
<keyword evidence="3" id="KW-1185">Reference proteome</keyword>
<sequence>MVSVNDLGQPVGERLAGWRVPAHPPRRELAGDRVRLEPLAAERHAASLHAANRLDSRGRNWTYLGYGPFAEVDDYAAWIDTNCGGPDPLFYAIVEQDSDLAMGVASYLRIAPPSGTIEIGHINFSPRLQRTAGATEAIYLLLRQAFDLGYRRCEWKCDALNSASRAAALRFGLSFEGIFRQAAVVRGRNRDTAWYAAIDREWPSLAAAFGRWLDSSNFDSAGRQRLSLSALTRQARRVVMAADDPLCDVPDRLPPP</sequence>
<accession>A0A011MS13</accession>
<dbReference type="SUPFAM" id="SSF55729">
    <property type="entry name" value="Acyl-CoA N-acyltransferases (Nat)"/>
    <property type="match status" value="1"/>
</dbReference>
<dbReference type="GO" id="GO:0005737">
    <property type="term" value="C:cytoplasm"/>
    <property type="evidence" value="ECO:0007669"/>
    <property type="project" value="TreeGrafter"/>
</dbReference>
<dbReference type="Gene3D" id="3.40.630.30">
    <property type="match status" value="1"/>
</dbReference>
<feature type="domain" description="N-acetyltransferase" evidence="1">
    <location>
        <begin position="34"/>
        <end position="201"/>
    </location>
</feature>
<reference evidence="2" key="1">
    <citation type="submission" date="2014-02" db="EMBL/GenBank/DDBJ databases">
        <title>Expanding our view of genomic diversity in Candidatus Accumulibacter clades.</title>
        <authorList>
            <person name="Skennerton C.T."/>
            <person name="Barr J.J."/>
            <person name="Slater F.R."/>
            <person name="Bond P.L."/>
            <person name="Tyson G.W."/>
        </authorList>
    </citation>
    <scope>NUCLEOTIDE SEQUENCE [LARGE SCALE GENOMIC DNA]</scope>
</reference>
<dbReference type="EMBL" id="JFAX01000024">
    <property type="protein sequence ID" value="EXI65381.1"/>
    <property type="molecule type" value="Genomic_DNA"/>
</dbReference>
<dbReference type="Pfam" id="PF13302">
    <property type="entry name" value="Acetyltransf_3"/>
    <property type="match status" value="1"/>
</dbReference>
<evidence type="ECO:0000313" key="3">
    <source>
        <dbReference type="Proteomes" id="UP000020218"/>
    </source>
</evidence>
<dbReference type="InterPro" id="IPR000182">
    <property type="entry name" value="GNAT_dom"/>
</dbReference>
<dbReference type="GO" id="GO:1990189">
    <property type="term" value="F:protein N-terminal-serine acetyltransferase activity"/>
    <property type="evidence" value="ECO:0007669"/>
    <property type="project" value="TreeGrafter"/>
</dbReference>
<dbReference type="PATRIC" id="fig|1454001.3.peg.3350"/>
<dbReference type="FunFam" id="3.40.630.30:FF:000047">
    <property type="entry name" value="Acetyltransferase, GNAT family"/>
    <property type="match status" value="1"/>
</dbReference>